<dbReference type="InterPro" id="IPR036237">
    <property type="entry name" value="Xyl_isomerase-like_sf"/>
</dbReference>
<dbReference type="PANTHER" id="PTHR12110">
    <property type="entry name" value="HYDROXYPYRUVATE ISOMERASE"/>
    <property type="match status" value="1"/>
</dbReference>
<dbReference type="Proteomes" id="UP000623678">
    <property type="component" value="Unassembled WGS sequence"/>
</dbReference>
<gene>
    <name evidence="2" type="ORF">H8705_11795</name>
</gene>
<dbReference type="RefSeq" id="WP_262395985.1">
    <property type="nucleotide sequence ID" value="NZ_JACRTD010000009.1"/>
</dbReference>
<sequence>MKVCLLSYMFRRFPLEKAFEVCSELGYDGVEIWGGRPHAYPWDMDEKKIDEILALKERYRLETPVYCAEVLNYPYNPCTTDPKERRETIDYLKQALTAASKFGAPRVLMAFDHAGFGTTRRQNQDNVVGVLKEVCAHAEKVGVDLMAEPVTIMESNVGATADDVAEIIERVGSPRLTSMLDVATPFAHFEPYGEFLTKLKGKVSHVHFQDNDGVSPAHLPLGEGCLPLEDLVDILKKYGYDGYLCVELLWPELRDPELYARKTIRSLKAILND</sequence>
<evidence type="ECO:0000313" key="2">
    <source>
        <dbReference type="EMBL" id="MBC8586262.1"/>
    </source>
</evidence>
<comment type="caution">
    <text evidence="2">The sequence shown here is derived from an EMBL/GenBank/DDBJ whole genome shotgun (WGS) entry which is preliminary data.</text>
</comment>
<protein>
    <submittedName>
        <fullName evidence="2">TIM barrel protein</fullName>
    </submittedName>
</protein>
<accession>A0A926ERS6</accession>
<dbReference type="InterPro" id="IPR013022">
    <property type="entry name" value="Xyl_isomerase-like_TIM-brl"/>
</dbReference>
<dbReference type="SUPFAM" id="SSF51658">
    <property type="entry name" value="Xylose isomerase-like"/>
    <property type="match status" value="1"/>
</dbReference>
<feature type="domain" description="Xylose isomerase-like TIM barrel" evidence="1">
    <location>
        <begin position="19"/>
        <end position="269"/>
    </location>
</feature>
<dbReference type="Gene3D" id="3.20.20.150">
    <property type="entry name" value="Divalent-metal-dependent TIM barrel enzymes"/>
    <property type="match status" value="1"/>
</dbReference>
<organism evidence="2 3">
    <name type="scientific">Youxingia wuxianensis</name>
    <dbReference type="NCBI Taxonomy" id="2763678"/>
    <lineage>
        <taxon>Bacteria</taxon>
        <taxon>Bacillati</taxon>
        <taxon>Bacillota</taxon>
        <taxon>Clostridia</taxon>
        <taxon>Eubacteriales</taxon>
        <taxon>Oscillospiraceae</taxon>
        <taxon>Youxingia</taxon>
    </lineage>
</organism>
<proteinExistence type="predicted"/>
<dbReference type="AlphaFoldDB" id="A0A926ERS6"/>
<dbReference type="EMBL" id="JACRTD010000009">
    <property type="protein sequence ID" value="MBC8586262.1"/>
    <property type="molecule type" value="Genomic_DNA"/>
</dbReference>
<dbReference type="PANTHER" id="PTHR12110:SF53">
    <property type="entry name" value="BLR5974 PROTEIN"/>
    <property type="match status" value="1"/>
</dbReference>
<evidence type="ECO:0000259" key="1">
    <source>
        <dbReference type="Pfam" id="PF01261"/>
    </source>
</evidence>
<reference evidence="2" key="1">
    <citation type="submission" date="2020-08" db="EMBL/GenBank/DDBJ databases">
        <title>Genome public.</title>
        <authorList>
            <person name="Liu C."/>
            <person name="Sun Q."/>
        </authorList>
    </citation>
    <scope>NUCLEOTIDE SEQUENCE</scope>
    <source>
        <strain evidence="2">NSJ-64</strain>
    </source>
</reference>
<evidence type="ECO:0000313" key="3">
    <source>
        <dbReference type="Proteomes" id="UP000623678"/>
    </source>
</evidence>
<keyword evidence="3" id="KW-1185">Reference proteome</keyword>
<dbReference type="Pfam" id="PF01261">
    <property type="entry name" value="AP_endonuc_2"/>
    <property type="match status" value="1"/>
</dbReference>
<name>A0A926ERS6_9FIRM</name>
<dbReference type="InterPro" id="IPR050312">
    <property type="entry name" value="IolE/XylAMocC-like"/>
</dbReference>